<feature type="chain" id="PRO_5014637936" description="Lcl C-terminal domain-containing protein" evidence="1">
    <location>
        <begin position="20"/>
        <end position="355"/>
    </location>
</feature>
<dbReference type="PANTHER" id="PTHR35812:SF1">
    <property type="entry name" value="LIPOPROTEIN"/>
    <property type="match status" value="1"/>
</dbReference>
<dbReference type="InterPro" id="IPR011460">
    <property type="entry name" value="Lcl_C"/>
</dbReference>
<name>A0A2M9ZXN1_9LEPT</name>
<dbReference type="Pfam" id="PF07603">
    <property type="entry name" value="Lcl_C"/>
    <property type="match status" value="2"/>
</dbReference>
<dbReference type="RefSeq" id="WP_100768884.1">
    <property type="nucleotide sequence ID" value="NZ_NPEA01000006.1"/>
</dbReference>
<accession>A0A2M9ZXN1</accession>
<comment type="caution">
    <text evidence="3">The sequence shown here is derived from an EMBL/GenBank/DDBJ whole genome shotgun (WGS) entry which is preliminary data.</text>
</comment>
<sequence>MKKCRSLCMLFFVSFSLWNCEPDHKKYNLETSALLALTSTTSVPPGSSFKLPDANQTICYDTSGVTRACIGTGEDGEFTNTPAPFLLQIQDSGETILEESSELTWQRCPFGMVWTGSTCIGSSLNVYWQVANAYCNSLTTAGRNWRLPTAREASLLADHSQNTFLPNTYFPNGQGAGGWTSTPAVGFFGRYLVSSGGNVTPIDETTNFPFRCVSGPKAPNASFTDIGDGTIEEANTGLLIKKCAYGQADDSSCTGSASPLNWQQALDYCNNLNFASRTDWRLPSIRESYFISEPSIGNSNLPISIFPNSSQAAISWTGTTYNSTLSTAHAQMVYQMYVYSKTDSANVRARCVAGP</sequence>
<keyword evidence="1" id="KW-0732">Signal</keyword>
<dbReference type="PANTHER" id="PTHR35812">
    <property type="entry name" value="LIPOPROTEIN"/>
    <property type="match status" value="1"/>
</dbReference>
<organism evidence="3 4">
    <name type="scientific">Leptospira neocaledonica</name>
    <dbReference type="NCBI Taxonomy" id="2023192"/>
    <lineage>
        <taxon>Bacteria</taxon>
        <taxon>Pseudomonadati</taxon>
        <taxon>Spirochaetota</taxon>
        <taxon>Spirochaetia</taxon>
        <taxon>Leptospirales</taxon>
        <taxon>Leptospiraceae</taxon>
        <taxon>Leptospira</taxon>
    </lineage>
</organism>
<feature type="signal peptide" evidence="1">
    <location>
        <begin position="1"/>
        <end position="19"/>
    </location>
</feature>
<dbReference type="EMBL" id="NPEA01000006">
    <property type="protein sequence ID" value="PJZ76816.1"/>
    <property type="molecule type" value="Genomic_DNA"/>
</dbReference>
<feature type="domain" description="Lcl C-terminal" evidence="2">
    <location>
        <begin position="229"/>
        <end position="352"/>
    </location>
</feature>
<evidence type="ECO:0000256" key="1">
    <source>
        <dbReference type="SAM" id="SignalP"/>
    </source>
</evidence>
<dbReference type="OrthoDB" id="341917at2"/>
<dbReference type="Proteomes" id="UP000231843">
    <property type="component" value="Unassembled WGS sequence"/>
</dbReference>
<proteinExistence type="predicted"/>
<keyword evidence="4" id="KW-1185">Reference proteome</keyword>
<protein>
    <recommendedName>
        <fullName evidence="2">Lcl C-terminal domain-containing protein</fullName>
    </recommendedName>
</protein>
<evidence type="ECO:0000313" key="4">
    <source>
        <dbReference type="Proteomes" id="UP000231843"/>
    </source>
</evidence>
<evidence type="ECO:0000313" key="3">
    <source>
        <dbReference type="EMBL" id="PJZ76816.1"/>
    </source>
</evidence>
<gene>
    <name evidence="3" type="ORF">CH365_12430</name>
</gene>
<reference evidence="3 4" key="1">
    <citation type="submission" date="2017-07" db="EMBL/GenBank/DDBJ databases">
        <title>Leptospira spp. isolated from tropical soils.</title>
        <authorList>
            <person name="Thibeaux R."/>
            <person name="Iraola G."/>
            <person name="Ferres I."/>
            <person name="Bierque E."/>
            <person name="Girault D."/>
            <person name="Soupe-Gilbert M.-E."/>
            <person name="Picardeau M."/>
            <person name="Goarant C."/>
        </authorList>
    </citation>
    <scope>NUCLEOTIDE SEQUENCE [LARGE SCALE GENOMIC DNA]</scope>
    <source>
        <strain evidence="3 4">ES4-C-A1</strain>
    </source>
</reference>
<dbReference type="AlphaFoldDB" id="A0A2M9ZXN1"/>
<evidence type="ECO:0000259" key="2">
    <source>
        <dbReference type="Pfam" id="PF07603"/>
    </source>
</evidence>
<feature type="domain" description="Lcl C-terminal" evidence="2">
    <location>
        <begin position="95"/>
        <end position="213"/>
    </location>
</feature>